<feature type="binding site" evidence="8">
    <location>
        <position position="110"/>
    </location>
    <ligand>
        <name>substrate</name>
    </ligand>
</feature>
<evidence type="ECO:0000256" key="6">
    <source>
        <dbReference type="ARBA" id="ARBA00023264"/>
    </source>
</evidence>
<dbReference type="Gene3D" id="1.10.1040.10">
    <property type="entry name" value="N-(1-d-carboxylethyl)-l-norvaline Dehydrogenase, domain 2"/>
    <property type="match status" value="1"/>
</dbReference>
<feature type="domain" description="Glycerol-3-phosphate dehydrogenase NAD-dependent N-terminal" evidence="13">
    <location>
        <begin position="4"/>
        <end position="164"/>
    </location>
</feature>
<feature type="chain" id="PRO_5040763461" description="Glycerol-3-phosphate dehydrogenase" evidence="12">
    <location>
        <begin position="18"/>
        <end position="351"/>
    </location>
</feature>
<dbReference type="SUPFAM" id="SSF51735">
    <property type="entry name" value="NAD(P)-binding Rossmann-fold domains"/>
    <property type="match status" value="1"/>
</dbReference>
<dbReference type="InterPro" id="IPR036291">
    <property type="entry name" value="NAD(P)-bd_dom_sf"/>
</dbReference>
<dbReference type="EC" id="1.1.1.94" evidence="11"/>
<evidence type="ECO:0000313" key="16">
    <source>
        <dbReference type="Proteomes" id="UP001139089"/>
    </source>
</evidence>
<evidence type="ECO:0000256" key="3">
    <source>
        <dbReference type="ARBA" id="ARBA00023002"/>
    </source>
</evidence>
<dbReference type="SUPFAM" id="SSF48179">
    <property type="entry name" value="6-phosphogluconate dehydrogenase C-terminal domain-like"/>
    <property type="match status" value="1"/>
</dbReference>
<protein>
    <recommendedName>
        <fullName evidence="11">Glycerol-3-phosphate dehydrogenase</fullName>
        <ecNumber evidence="11">1.1.1.94</ecNumber>
    </recommendedName>
</protein>
<evidence type="ECO:0000256" key="5">
    <source>
        <dbReference type="ARBA" id="ARBA00023209"/>
    </source>
</evidence>
<evidence type="ECO:0000256" key="9">
    <source>
        <dbReference type="PIRSR" id="PIRSR000114-3"/>
    </source>
</evidence>
<dbReference type="EMBL" id="JAJOZR010000001">
    <property type="protein sequence ID" value="MCD7107935.1"/>
    <property type="molecule type" value="Genomic_DNA"/>
</dbReference>
<evidence type="ECO:0000259" key="14">
    <source>
        <dbReference type="Pfam" id="PF07479"/>
    </source>
</evidence>
<dbReference type="InterPro" id="IPR013328">
    <property type="entry name" value="6PGD_dom2"/>
</dbReference>
<keyword evidence="3 10" id="KW-0560">Oxidoreductase</keyword>
<feature type="active site" description="Proton acceptor" evidence="7">
    <location>
        <position position="196"/>
    </location>
</feature>
<dbReference type="AlphaFoldDB" id="A0A9X1SZS0"/>
<keyword evidence="5" id="KW-0594">Phospholipid biosynthesis</keyword>
<evidence type="ECO:0000259" key="13">
    <source>
        <dbReference type="Pfam" id="PF01210"/>
    </source>
</evidence>
<dbReference type="GO" id="GO:0005829">
    <property type="term" value="C:cytosol"/>
    <property type="evidence" value="ECO:0007669"/>
    <property type="project" value="TreeGrafter"/>
</dbReference>
<reference evidence="15" key="1">
    <citation type="submission" date="2021-12" db="EMBL/GenBank/DDBJ databases">
        <authorList>
            <person name="Li Y."/>
        </authorList>
    </citation>
    <scope>NUCLEOTIDE SEQUENCE</scope>
    <source>
        <strain evidence="15">DKSPLA3</strain>
    </source>
</reference>
<organism evidence="15 16">
    <name type="scientific">Rhizobium quercicola</name>
    <dbReference type="NCBI Taxonomy" id="2901226"/>
    <lineage>
        <taxon>Bacteria</taxon>
        <taxon>Pseudomonadati</taxon>
        <taxon>Pseudomonadota</taxon>
        <taxon>Alphaproteobacteria</taxon>
        <taxon>Hyphomicrobiales</taxon>
        <taxon>Rhizobiaceae</taxon>
        <taxon>Rhizobium/Agrobacterium group</taxon>
        <taxon>Rhizobium</taxon>
    </lineage>
</organism>
<evidence type="ECO:0000256" key="1">
    <source>
        <dbReference type="ARBA" id="ARBA00011009"/>
    </source>
</evidence>
<dbReference type="GO" id="GO:0005975">
    <property type="term" value="P:carbohydrate metabolic process"/>
    <property type="evidence" value="ECO:0007669"/>
    <property type="project" value="InterPro"/>
</dbReference>
<evidence type="ECO:0000313" key="15">
    <source>
        <dbReference type="EMBL" id="MCD7107935.1"/>
    </source>
</evidence>
<evidence type="ECO:0000256" key="2">
    <source>
        <dbReference type="ARBA" id="ARBA00022516"/>
    </source>
</evidence>
<evidence type="ECO:0000256" key="7">
    <source>
        <dbReference type="PIRSR" id="PIRSR000114-1"/>
    </source>
</evidence>
<feature type="binding site" evidence="9">
    <location>
        <begin position="8"/>
        <end position="13"/>
    </location>
    <ligand>
        <name>NAD(+)</name>
        <dbReference type="ChEBI" id="CHEBI:57540"/>
    </ligand>
</feature>
<dbReference type="InterPro" id="IPR006109">
    <property type="entry name" value="G3P_DH_NAD-dep_C"/>
</dbReference>
<dbReference type="PANTHER" id="PTHR11728:SF1">
    <property type="entry name" value="GLYCEROL-3-PHOSPHATE DEHYDROGENASE [NAD(+)] 2, CHLOROPLASTIC"/>
    <property type="match status" value="1"/>
</dbReference>
<sequence>MANILILGAGVMGTALAVPASDNGHAVVLAGTPLDDAVVAHMQASGGTHPKLDAPLPGTVRVIADAEMTAQDTDRADLIVVGVSSPGIAWAVDRLNGLLRRETTVAFVTKGLDRKDGAVVTFAETVPERVSRLGTFIGIGGPCIARELALRLPTASVYAARDKADAERAATLFRTPYYRLAASDDLTGVEACAALKNFFAIGVSAMQTRYPDARRADGQSKNPTAAAFTQAVHEMATLCERIGGARSTAFDLAGLGDLHVTVGGGRNSRLGHSLGRDRTVEEAMAQDLANETVEGIDTARVVASLLGAVRLQANGRDAVEFPLAQAIIDAVLGNALFDFDFEDLPTPANAS</sequence>
<dbReference type="PRINTS" id="PR00077">
    <property type="entry name" value="GPDHDRGNASE"/>
</dbReference>
<dbReference type="PIRSF" id="PIRSF000114">
    <property type="entry name" value="Glycerol-3-P_dh"/>
    <property type="match status" value="1"/>
</dbReference>
<feature type="binding site" evidence="8">
    <location>
        <begin position="266"/>
        <end position="267"/>
    </location>
    <ligand>
        <name>substrate</name>
    </ligand>
</feature>
<dbReference type="Pfam" id="PF07479">
    <property type="entry name" value="NAD_Gly3P_dh_C"/>
    <property type="match status" value="1"/>
</dbReference>
<keyword evidence="6" id="KW-1208">Phospholipid metabolism</keyword>
<dbReference type="InterPro" id="IPR006168">
    <property type="entry name" value="G3P_DH_NAD-dep"/>
</dbReference>
<dbReference type="GO" id="GO:0046168">
    <property type="term" value="P:glycerol-3-phosphate catabolic process"/>
    <property type="evidence" value="ECO:0007669"/>
    <property type="project" value="InterPro"/>
</dbReference>
<evidence type="ECO:0000256" key="4">
    <source>
        <dbReference type="ARBA" id="ARBA00023098"/>
    </source>
</evidence>
<feature type="binding site" evidence="9">
    <location>
        <position position="266"/>
    </location>
    <ligand>
        <name>NAD(+)</name>
        <dbReference type="ChEBI" id="CHEBI:57540"/>
    </ligand>
</feature>
<keyword evidence="2" id="KW-0444">Lipid biosynthesis</keyword>
<accession>A0A9X1SZS0</accession>
<name>A0A9X1SZS0_9HYPH</name>
<dbReference type="Pfam" id="PF01210">
    <property type="entry name" value="NAD_Gly3P_dh_N"/>
    <property type="match status" value="1"/>
</dbReference>
<dbReference type="GO" id="GO:0047952">
    <property type="term" value="F:glycerol-3-phosphate dehydrogenase [NAD(P)+] activity"/>
    <property type="evidence" value="ECO:0007669"/>
    <property type="project" value="UniProtKB-EC"/>
</dbReference>
<dbReference type="PANTHER" id="PTHR11728">
    <property type="entry name" value="GLYCEROL-3-PHOSPHATE DEHYDROGENASE"/>
    <property type="match status" value="1"/>
</dbReference>
<keyword evidence="16" id="KW-1185">Reference proteome</keyword>
<comment type="catalytic activity">
    <reaction evidence="11">
        <text>sn-glycerol 3-phosphate + NADP(+) = dihydroxyacetone phosphate + NADPH + H(+)</text>
        <dbReference type="Rhea" id="RHEA:11096"/>
        <dbReference type="ChEBI" id="CHEBI:15378"/>
        <dbReference type="ChEBI" id="CHEBI:57597"/>
        <dbReference type="ChEBI" id="CHEBI:57642"/>
        <dbReference type="ChEBI" id="CHEBI:57783"/>
        <dbReference type="ChEBI" id="CHEBI:58349"/>
        <dbReference type="EC" id="1.1.1.94"/>
    </reaction>
</comment>
<dbReference type="InterPro" id="IPR008927">
    <property type="entry name" value="6-PGluconate_DH-like_C_sf"/>
</dbReference>
<dbReference type="InterPro" id="IPR011128">
    <property type="entry name" value="G3P_DH_NAD-dep_N"/>
</dbReference>
<evidence type="ECO:0000256" key="11">
    <source>
        <dbReference type="RuleBase" id="RU000439"/>
    </source>
</evidence>
<feature type="binding site" evidence="9">
    <location>
        <position position="145"/>
    </location>
    <ligand>
        <name>NAD(+)</name>
        <dbReference type="ChEBI" id="CHEBI:57540"/>
    </ligand>
</feature>
<evidence type="ECO:0000256" key="10">
    <source>
        <dbReference type="RuleBase" id="RU000437"/>
    </source>
</evidence>
<gene>
    <name evidence="15" type="ORF">LRX75_02655</name>
</gene>
<keyword evidence="9 10" id="KW-0520">NAD</keyword>
<dbReference type="Gene3D" id="3.40.50.720">
    <property type="entry name" value="NAD(P)-binding Rossmann-like Domain"/>
    <property type="match status" value="1"/>
</dbReference>
<dbReference type="RefSeq" id="WP_231811656.1">
    <property type="nucleotide sequence ID" value="NZ_JAJOZR010000001.1"/>
</dbReference>
<evidence type="ECO:0000256" key="8">
    <source>
        <dbReference type="PIRSR" id="PIRSR000114-2"/>
    </source>
</evidence>
<dbReference type="Proteomes" id="UP001139089">
    <property type="component" value="Unassembled WGS sequence"/>
</dbReference>
<dbReference type="GO" id="GO:0051287">
    <property type="term" value="F:NAD binding"/>
    <property type="evidence" value="ECO:0007669"/>
    <property type="project" value="InterPro"/>
</dbReference>
<proteinExistence type="inferred from homology"/>
<feature type="signal peptide" evidence="12">
    <location>
        <begin position="1"/>
        <end position="17"/>
    </location>
</feature>
<keyword evidence="12" id="KW-0732">Signal</keyword>
<comment type="similarity">
    <text evidence="1 10">Belongs to the NAD-dependent glycerol-3-phosphate dehydrogenase family.</text>
</comment>
<feature type="domain" description="Glycerol-3-phosphate dehydrogenase NAD-dependent C-terminal" evidence="14">
    <location>
        <begin position="185"/>
        <end position="331"/>
    </location>
</feature>
<comment type="caution">
    <text evidence="15">The sequence shown here is derived from an EMBL/GenBank/DDBJ whole genome shotgun (WGS) entry which is preliminary data.</text>
</comment>
<keyword evidence="4" id="KW-0443">Lipid metabolism</keyword>
<dbReference type="GO" id="GO:0008654">
    <property type="term" value="P:phospholipid biosynthetic process"/>
    <property type="evidence" value="ECO:0007669"/>
    <property type="project" value="UniProtKB-KW"/>
</dbReference>
<evidence type="ECO:0000256" key="12">
    <source>
        <dbReference type="SAM" id="SignalP"/>
    </source>
</evidence>